<evidence type="ECO:0000313" key="5">
    <source>
        <dbReference type="Proteomes" id="UP000092461"/>
    </source>
</evidence>
<dbReference type="EMBL" id="AJWK01012727">
    <property type="status" value="NOT_ANNOTATED_CDS"/>
    <property type="molecule type" value="Genomic_DNA"/>
</dbReference>
<dbReference type="Proteomes" id="UP000092461">
    <property type="component" value="Unassembled WGS sequence"/>
</dbReference>
<dbReference type="VEuPathDB" id="VectorBase:LLONM1_007365"/>
<keyword evidence="5" id="KW-1185">Reference proteome</keyword>
<comment type="similarity">
    <text evidence="1">Belongs to the sulfotransferase 1 family.</text>
</comment>
<dbReference type="PANTHER" id="PTHR11783">
    <property type="entry name" value="SULFOTRANSFERASE SULT"/>
    <property type="match status" value="1"/>
</dbReference>
<feature type="domain" description="Sulfotransferase" evidence="3">
    <location>
        <begin position="67"/>
        <end position="327"/>
    </location>
</feature>
<reference evidence="4" key="1">
    <citation type="submission" date="2020-05" db="UniProtKB">
        <authorList>
            <consortium name="EnsemblMetazoa"/>
        </authorList>
    </citation>
    <scope>IDENTIFICATION</scope>
    <source>
        <strain evidence="4">Jacobina</strain>
    </source>
</reference>
<keyword evidence="2" id="KW-0808">Transferase</keyword>
<dbReference type="InterPro" id="IPR027417">
    <property type="entry name" value="P-loop_NTPase"/>
</dbReference>
<evidence type="ECO:0000256" key="2">
    <source>
        <dbReference type="ARBA" id="ARBA00022679"/>
    </source>
</evidence>
<dbReference type="InterPro" id="IPR000863">
    <property type="entry name" value="Sulfotransferase_dom"/>
</dbReference>
<organism evidence="4 5">
    <name type="scientific">Lutzomyia longipalpis</name>
    <name type="common">Sand fly</name>
    <dbReference type="NCBI Taxonomy" id="7200"/>
    <lineage>
        <taxon>Eukaryota</taxon>
        <taxon>Metazoa</taxon>
        <taxon>Ecdysozoa</taxon>
        <taxon>Arthropoda</taxon>
        <taxon>Hexapoda</taxon>
        <taxon>Insecta</taxon>
        <taxon>Pterygota</taxon>
        <taxon>Neoptera</taxon>
        <taxon>Endopterygota</taxon>
        <taxon>Diptera</taxon>
        <taxon>Nematocera</taxon>
        <taxon>Psychodoidea</taxon>
        <taxon>Psychodidae</taxon>
        <taxon>Lutzomyia</taxon>
        <taxon>Lutzomyia</taxon>
    </lineage>
</organism>
<protein>
    <recommendedName>
        <fullName evidence="3">Sulfotransferase domain-containing protein</fullName>
    </recommendedName>
</protein>
<dbReference type="GO" id="GO:0008146">
    <property type="term" value="F:sulfotransferase activity"/>
    <property type="evidence" value="ECO:0007669"/>
    <property type="project" value="InterPro"/>
</dbReference>
<evidence type="ECO:0000313" key="4">
    <source>
        <dbReference type="EnsemblMetazoa" id="LLOJ004012-PA"/>
    </source>
</evidence>
<proteinExistence type="inferred from homology"/>
<dbReference type="VEuPathDB" id="VectorBase:LLOJ004012"/>
<evidence type="ECO:0000256" key="1">
    <source>
        <dbReference type="ARBA" id="ARBA00005771"/>
    </source>
</evidence>
<dbReference type="KEGG" id="lll:129796180"/>
<name>A0A1B0CHV0_LUTLO</name>
<dbReference type="AlphaFoldDB" id="A0A1B0CHV0"/>
<dbReference type="EnsemblMetazoa" id="LLOJ004012-RA">
    <property type="protein sequence ID" value="LLOJ004012-PA"/>
    <property type="gene ID" value="LLOJ004012"/>
</dbReference>
<dbReference type="OrthoDB" id="205623at2759"/>
<evidence type="ECO:0000259" key="3">
    <source>
        <dbReference type="Pfam" id="PF00685"/>
    </source>
</evidence>
<sequence>MPLICENIPKGDLVRKAEYLGISDFIRIRHTRRPNVPVADKWCLRSYFLPARYRQSVQTIENYHVRPDDVWVVTFPKCGTTWTQEMVWQICNDLDFEKGKALTLNMRFPYLELGTIVHEKFNMDFLPIVEKIPSPRFIKSHLPAPLLPKEIWSVKPKIIYVARNAKDTAISFYHHYRNLQQYRGSFSDFMDIFLNDATIYAPYDSHIIDFWNMRNEENILFITYEEMKKDHPNVIRRVADFLGKSLTDEQVETLADHLTFDKMSKNESVNFEEERKTFDKMFNMKHDQKDNDYNFIRKGKVGSYREEMTPEMIERFDAWIQERMEKYQVDPELLEVFIPTKEVNGANGV</sequence>
<dbReference type="Gene3D" id="3.40.50.300">
    <property type="entry name" value="P-loop containing nucleotide triphosphate hydrolases"/>
    <property type="match status" value="1"/>
</dbReference>
<dbReference type="GeneID" id="129796180"/>
<accession>A0A1B0CHV0</accession>
<dbReference type="Pfam" id="PF00685">
    <property type="entry name" value="Sulfotransfer_1"/>
    <property type="match status" value="1"/>
</dbReference>
<dbReference type="SUPFAM" id="SSF52540">
    <property type="entry name" value="P-loop containing nucleoside triphosphate hydrolases"/>
    <property type="match status" value="1"/>
</dbReference>
<dbReference type="RefSeq" id="XP_055693931.1">
    <property type="nucleotide sequence ID" value="XM_055837956.1"/>
</dbReference>